<dbReference type="SMART" id="SM00421">
    <property type="entry name" value="HTH_LUXR"/>
    <property type="match status" value="1"/>
</dbReference>
<keyword evidence="2" id="KW-0238">DNA-binding</keyword>
<dbReference type="CDD" id="cd06170">
    <property type="entry name" value="LuxR_C_like"/>
    <property type="match status" value="1"/>
</dbReference>
<dbReference type="AlphaFoldDB" id="A0AB39L8M4"/>
<organism evidence="5">
    <name type="scientific">Sinomonas puerhi</name>
    <dbReference type="NCBI Taxonomy" id="3238584"/>
    <lineage>
        <taxon>Bacteria</taxon>
        <taxon>Bacillati</taxon>
        <taxon>Actinomycetota</taxon>
        <taxon>Actinomycetes</taxon>
        <taxon>Micrococcales</taxon>
        <taxon>Micrococcaceae</taxon>
        <taxon>Sinomonas</taxon>
    </lineage>
</organism>
<dbReference type="Pfam" id="PF13401">
    <property type="entry name" value="AAA_22"/>
    <property type="match status" value="1"/>
</dbReference>
<dbReference type="KEGG" id="spue:AB5L97_06525"/>
<dbReference type="InterPro" id="IPR027417">
    <property type="entry name" value="P-loop_NTPase"/>
</dbReference>
<dbReference type="RefSeq" id="WP_369046933.1">
    <property type="nucleotide sequence ID" value="NZ_CP163302.1"/>
</dbReference>
<feature type="domain" description="HTH luxR-type" evidence="4">
    <location>
        <begin position="811"/>
        <end position="876"/>
    </location>
</feature>
<dbReference type="InterPro" id="IPR036388">
    <property type="entry name" value="WH-like_DNA-bd_sf"/>
</dbReference>
<dbReference type="PANTHER" id="PTHR44688">
    <property type="entry name" value="DNA-BINDING TRANSCRIPTIONAL ACTIVATOR DEVR_DOSR"/>
    <property type="match status" value="1"/>
</dbReference>
<dbReference type="GO" id="GO:0003677">
    <property type="term" value="F:DNA binding"/>
    <property type="evidence" value="ECO:0007669"/>
    <property type="project" value="UniProtKB-KW"/>
</dbReference>
<protein>
    <submittedName>
        <fullName evidence="5">LuxR C-terminal-related transcriptional regulator</fullName>
    </submittedName>
</protein>
<dbReference type="Pfam" id="PF00196">
    <property type="entry name" value="GerE"/>
    <property type="match status" value="1"/>
</dbReference>
<keyword evidence="1" id="KW-0805">Transcription regulation</keyword>
<dbReference type="SUPFAM" id="SSF52540">
    <property type="entry name" value="P-loop containing nucleoside triphosphate hydrolases"/>
    <property type="match status" value="1"/>
</dbReference>
<evidence type="ECO:0000256" key="3">
    <source>
        <dbReference type="ARBA" id="ARBA00023163"/>
    </source>
</evidence>
<dbReference type="GO" id="GO:0016887">
    <property type="term" value="F:ATP hydrolysis activity"/>
    <property type="evidence" value="ECO:0007669"/>
    <property type="project" value="InterPro"/>
</dbReference>
<evidence type="ECO:0000313" key="5">
    <source>
        <dbReference type="EMBL" id="XDP46660.1"/>
    </source>
</evidence>
<proteinExistence type="predicted"/>
<dbReference type="SUPFAM" id="SSF46894">
    <property type="entry name" value="C-terminal effector domain of the bipartite response regulators"/>
    <property type="match status" value="1"/>
</dbReference>
<dbReference type="InterPro" id="IPR016032">
    <property type="entry name" value="Sig_transdc_resp-reg_C-effctor"/>
</dbReference>
<dbReference type="PROSITE" id="PS50043">
    <property type="entry name" value="HTH_LUXR_2"/>
    <property type="match status" value="1"/>
</dbReference>
<accession>A0AB39L8M4</accession>
<dbReference type="EMBL" id="CP163302">
    <property type="protein sequence ID" value="XDP46660.1"/>
    <property type="molecule type" value="Genomic_DNA"/>
</dbReference>
<dbReference type="Gene3D" id="1.10.10.10">
    <property type="entry name" value="Winged helix-like DNA-binding domain superfamily/Winged helix DNA-binding domain"/>
    <property type="match status" value="1"/>
</dbReference>
<dbReference type="PRINTS" id="PR00038">
    <property type="entry name" value="HTHLUXR"/>
</dbReference>
<dbReference type="InterPro" id="IPR000792">
    <property type="entry name" value="Tscrpt_reg_LuxR_C"/>
</dbReference>
<dbReference type="GO" id="GO:0006355">
    <property type="term" value="P:regulation of DNA-templated transcription"/>
    <property type="evidence" value="ECO:0007669"/>
    <property type="project" value="InterPro"/>
</dbReference>
<evidence type="ECO:0000256" key="1">
    <source>
        <dbReference type="ARBA" id="ARBA00023015"/>
    </source>
</evidence>
<name>A0AB39L8M4_9MICC</name>
<evidence type="ECO:0000259" key="4">
    <source>
        <dbReference type="PROSITE" id="PS50043"/>
    </source>
</evidence>
<sequence length="904" mass="96445">MNEEPPGPHVLPTTARVVELVQRPGTAAVLVLGEMGAGKSAVLDGAARLLDGAMELLRLHGSPSLAKVPYGVLAPFLGALPPEGAGSRVEVLRAFWRAVEALRRDRRRDLLLVIDDAHELDPASSEVVAELVSARWTKAFVAAPSGAALPRPLMELWLDGGVERVDLAPLSVDQVREFIESALGGRVLASVPRLFWQASEGNPLVLGRLVDEARRAGSLALRGQTWVITGELPHQGVGLVGLARAQLARLTAAEREALSLIVVAEPAPLELIEREYGAETIQRLVATRLVRPPEGPDGVLRLRHPVYGNALLSLIPRTTSLELRQHATEYVAHQTSTAEGLLRATTWALDCGFTMEDATLLAAAQLGLRLYETSLAVRAARAVGDPELRPAADEVLGQVAYSRGEYAEAAALLRPSGGLDGRTHACLTGGLVWIFARTALGHSAGAIRDDVDRLEDGEVREVLGLVLDSLVGDSARVAERLARRQAARAHDARADDLAEIVVQSVRAELLVGAGHPIQALAAVRGRLTRAVEGNIVTPFVQSFATARLLIADLTAGQWDAADADVQRFLIASNAGLVADGAAAETARGLSLLRRGMFRDALATLTPAVDALRGRDPQHVVGLAASTAAYAGVRLGEYDVARGLLIDVENPANPGVSLLRPLVDLFAAAARAGLAGPGAPPVAEAGRDLEAVLERMSGRGRLDLEIQGEILWLEAGHRSRLDRLRDVAERIEGAWAASAARMASALIDGSPATLLEAAESLFAAGAVWNSRECFADASRALDRMLRRTDAREAWARKTDCDAILGDEGPALAPPEVKRLTRREREVVAFAVSGLSDREIAQRLTVSVRTVEGHLYRAYAKLDVTSREQLTSAVGRTRRSAHSARAIEYTSNGTKYSVSDGVPKYE</sequence>
<reference evidence="5" key="1">
    <citation type="submission" date="2024-07" db="EMBL/GenBank/DDBJ databases">
        <authorList>
            <person name="fu j."/>
        </authorList>
    </citation>
    <scope>NUCLEOTIDE SEQUENCE</scope>
    <source>
        <strain evidence="5">P10A9</strain>
    </source>
</reference>
<dbReference type="InterPro" id="IPR049945">
    <property type="entry name" value="AAA_22"/>
</dbReference>
<keyword evidence="3" id="KW-0804">Transcription</keyword>
<gene>
    <name evidence="5" type="ORF">AB5L97_06525</name>
</gene>
<evidence type="ECO:0000256" key="2">
    <source>
        <dbReference type="ARBA" id="ARBA00023125"/>
    </source>
</evidence>
<dbReference type="PANTHER" id="PTHR44688:SF16">
    <property type="entry name" value="DNA-BINDING TRANSCRIPTIONAL ACTIVATOR DEVR_DOSR"/>
    <property type="match status" value="1"/>
</dbReference>